<proteinExistence type="predicted"/>
<name>A0A8H5FCW3_9AGAR</name>
<evidence type="ECO:0000313" key="4">
    <source>
        <dbReference type="Proteomes" id="UP000541558"/>
    </source>
</evidence>
<dbReference type="PANTHER" id="PTHR39639:SF1">
    <property type="entry name" value="DUF262 DOMAIN-CONTAINING PROTEIN"/>
    <property type="match status" value="1"/>
</dbReference>
<protein>
    <recommendedName>
        <fullName evidence="2">GmrSD restriction endonucleases N-terminal domain-containing protein</fullName>
    </recommendedName>
</protein>
<feature type="compositionally biased region" description="Acidic residues" evidence="1">
    <location>
        <begin position="527"/>
        <end position="537"/>
    </location>
</feature>
<feature type="compositionally biased region" description="Low complexity" evidence="1">
    <location>
        <begin position="621"/>
        <end position="644"/>
    </location>
</feature>
<accession>A0A8H5FCW3</accession>
<dbReference type="Pfam" id="PF03235">
    <property type="entry name" value="GmrSD_N"/>
    <property type="match status" value="1"/>
</dbReference>
<feature type="region of interest" description="Disordered" evidence="1">
    <location>
        <begin position="422"/>
        <end position="988"/>
    </location>
</feature>
<feature type="compositionally biased region" description="Acidic residues" evidence="1">
    <location>
        <begin position="20"/>
        <end position="35"/>
    </location>
</feature>
<dbReference type="PANTHER" id="PTHR39639">
    <property type="entry name" value="CHROMOSOME 16, WHOLE GENOME SHOTGUN SEQUENCE"/>
    <property type="match status" value="1"/>
</dbReference>
<dbReference type="Proteomes" id="UP000541558">
    <property type="component" value="Unassembled WGS sequence"/>
</dbReference>
<reference evidence="3 4" key="1">
    <citation type="journal article" date="2020" name="ISME J.">
        <title>Uncovering the hidden diversity of litter-decomposition mechanisms in mushroom-forming fungi.</title>
        <authorList>
            <person name="Floudas D."/>
            <person name="Bentzer J."/>
            <person name="Ahren D."/>
            <person name="Johansson T."/>
            <person name="Persson P."/>
            <person name="Tunlid A."/>
        </authorList>
    </citation>
    <scope>NUCLEOTIDE SEQUENCE [LARGE SCALE GENOMIC DNA]</scope>
    <source>
        <strain evidence="3 4">CBS 175.51</strain>
    </source>
</reference>
<comment type="caution">
    <text evidence="3">The sequence shown here is derived from an EMBL/GenBank/DDBJ whole genome shotgun (WGS) entry which is preliminary data.</text>
</comment>
<feature type="region of interest" description="Disordered" evidence="1">
    <location>
        <begin position="1"/>
        <end position="91"/>
    </location>
</feature>
<feature type="compositionally biased region" description="Polar residues" evidence="1">
    <location>
        <begin position="645"/>
        <end position="659"/>
    </location>
</feature>
<dbReference type="OrthoDB" id="5419821at2759"/>
<feature type="compositionally biased region" description="Low complexity" evidence="1">
    <location>
        <begin position="45"/>
        <end position="76"/>
    </location>
</feature>
<feature type="compositionally biased region" description="Gly residues" evidence="1">
    <location>
        <begin position="715"/>
        <end position="724"/>
    </location>
</feature>
<feature type="compositionally biased region" description="Low complexity" evidence="1">
    <location>
        <begin position="503"/>
        <end position="522"/>
    </location>
</feature>
<keyword evidence="4" id="KW-1185">Reference proteome</keyword>
<feature type="compositionally biased region" description="Low complexity" evidence="1">
    <location>
        <begin position="725"/>
        <end position="735"/>
    </location>
</feature>
<feature type="compositionally biased region" description="Basic and acidic residues" evidence="1">
    <location>
        <begin position="700"/>
        <end position="710"/>
    </location>
</feature>
<dbReference type="EMBL" id="JAACJK010000112">
    <property type="protein sequence ID" value="KAF5331932.1"/>
    <property type="molecule type" value="Genomic_DNA"/>
</dbReference>
<sequence>MAPEPSAGKCDYIDWGNESELTELEDSSDEEEEEKVEERPPPLPQSVQRPRQPPTQRTTQPETSRPVRSTRPTTRAATEDSRASDVGNGCLPPINVSTPSILSIYQWVTTGLINTTPPYQRDVVWSEQKQMNLIESIATGYPIPFLIFRRWYDPQLGKTYRVCIDGKQRLTSLQRFMDGEIPFRNSQKKKVWWKKKEPQQRRVLVDENFKSEFVAKSMYFIDLEGITEAQERAIFQRVQLGTILTPAERLQAINGNLAEFVRNIRDDISKFPGLGKLAEWGKNRGKDFLALAQIVSIVSTQKAPATLPEPEKLTAFLEGGKQAELLKLRDTIIHSFQIFGRLLQHSTYGAWLFKGKISAVEFVLGIYVVVLYRKRLTDCQLADALKQIWGHARSKSCSTKTKSGLNKSCTEMRNMIEKLAHNKLKLERDPQNTTKAADVPLGDDDDRMDEDKSSRPPSPPPRSATPLPLKKDTVSKKRSRVDDSDDDDTPLSKLKTEKRKKASTSASASAPKKAKVAPPARRNVVASDDDMEDDESDPPQRVRHTPPKRTVSSSKARPSTVGKAGATKKVSAAETRVKRPPPSSASASAPPPPPSRSANDPHYPSTSSASNTQPAASASTAGRKPSASGPSSKSASSSNRPATSQPASAKSTPARSVHNTPVIPAAAFPGPSNTNNNNARYSVPATLLQGAAASQPGPLDRLKPLRDPHGPRYGADGGTPGASGSGTYTSTSTKLPTPPSESPVPEEARRGEAPGPPPTSGSSSGLNAQGRAECRFGGAPNAPSRSTEVHPGFGFSPATFSYPPRSSHPSLPQPPQPQAEAQSSQRRPSSSSNNQSRASSSSSIPGYSTHRAAPPANPVPPATNSSSALGDLQEMRAALPSNSSLPKGLSFKKTPTPTPSPVVPQAAPGYNPNGLGDYGDSLSGRSTLVKTEPANVLPAALPPLPTRRTDVRWAPFNSGGQRRPGQPSVDPRRGPPPPGPGGRGFMGK</sequence>
<gene>
    <name evidence="3" type="ORF">D9611_008939</name>
</gene>
<feature type="compositionally biased region" description="Low complexity" evidence="1">
    <location>
        <begin position="818"/>
        <end position="843"/>
    </location>
</feature>
<dbReference type="InterPro" id="IPR004919">
    <property type="entry name" value="GmrSD_N"/>
</dbReference>
<feature type="compositionally biased region" description="Polar residues" evidence="1">
    <location>
        <begin position="604"/>
        <end position="620"/>
    </location>
</feature>
<feature type="domain" description="GmrSD restriction endonucleases N-terminal" evidence="2">
    <location>
        <begin position="114"/>
        <end position="227"/>
    </location>
</feature>
<organism evidence="3 4">
    <name type="scientific">Ephemerocybe angulata</name>
    <dbReference type="NCBI Taxonomy" id="980116"/>
    <lineage>
        <taxon>Eukaryota</taxon>
        <taxon>Fungi</taxon>
        <taxon>Dikarya</taxon>
        <taxon>Basidiomycota</taxon>
        <taxon>Agaricomycotina</taxon>
        <taxon>Agaricomycetes</taxon>
        <taxon>Agaricomycetidae</taxon>
        <taxon>Agaricales</taxon>
        <taxon>Agaricineae</taxon>
        <taxon>Psathyrellaceae</taxon>
        <taxon>Ephemerocybe</taxon>
    </lineage>
</organism>
<evidence type="ECO:0000259" key="2">
    <source>
        <dbReference type="Pfam" id="PF03235"/>
    </source>
</evidence>
<evidence type="ECO:0000256" key="1">
    <source>
        <dbReference type="SAM" id="MobiDB-lite"/>
    </source>
</evidence>
<dbReference type="AlphaFoldDB" id="A0A8H5FCW3"/>
<feature type="compositionally biased region" description="Polar residues" evidence="1">
    <location>
        <begin position="671"/>
        <end position="680"/>
    </location>
</feature>
<evidence type="ECO:0000313" key="3">
    <source>
        <dbReference type="EMBL" id="KAF5331932.1"/>
    </source>
</evidence>